<dbReference type="GO" id="GO:0005829">
    <property type="term" value="C:cytosol"/>
    <property type="evidence" value="ECO:0007669"/>
    <property type="project" value="TreeGrafter"/>
</dbReference>
<dbReference type="STRING" id="1686286.GCA_900092335_02172"/>
<dbReference type="CDD" id="cd00757">
    <property type="entry name" value="ThiF_MoeB_HesA_family"/>
    <property type="match status" value="1"/>
</dbReference>
<dbReference type="GO" id="GO:0004792">
    <property type="term" value="F:thiosulfate-cyanide sulfurtransferase activity"/>
    <property type="evidence" value="ECO:0007669"/>
    <property type="project" value="TreeGrafter"/>
</dbReference>
<dbReference type="SUPFAM" id="SSF69572">
    <property type="entry name" value="Activating enzymes of the ubiquitin-like proteins"/>
    <property type="match status" value="1"/>
</dbReference>
<dbReference type="InterPro" id="IPR035985">
    <property type="entry name" value="Ubiquitin-activating_enz"/>
</dbReference>
<dbReference type="Pfam" id="PF00899">
    <property type="entry name" value="ThiF"/>
    <property type="match status" value="1"/>
</dbReference>
<comment type="caution">
    <text evidence="2">The sequence shown here is derived from an EMBL/GenBank/DDBJ whole genome shotgun (WGS) entry which is preliminary data.</text>
</comment>
<dbReference type="Gene3D" id="3.40.50.720">
    <property type="entry name" value="NAD(P)-binding Rossmann-like Domain"/>
    <property type="match status" value="1"/>
</dbReference>
<dbReference type="PANTHER" id="PTHR10953">
    <property type="entry name" value="UBIQUITIN-ACTIVATING ENZYME E1"/>
    <property type="match status" value="1"/>
</dbReference>
<proteinExistence type="predicted"/>
<protein>
    <submittedName>
        <fullName evidence="2">Dinucleotide-utilizing protein</fullName>
    </submittedName>
</protein>
<dbReference type="GO" id="GO:0008641">
    <property type="term" value="F:ubiquitin-like modifier activating enzyme activity"/>
    <property type="evidence" value="ECO:0007669"/>
    <property type="project" value="InterPro"/>
</dbReference>
<dbReference type="InterPro" id="IPR000594">
    <property type="entry name" value="ThiF_NAD_FAD-bd"/>
</dbReference>
<gene>
    <name evidence="2" type="ORF">EJK80_00435</name>
</gene>
<reference evidence="2 3" key="1">
    <citation type="submission" date="2019-06" db="EMBL/GenBank/DDBJ databases">
        <title>Draft genome of C. phoceense Strain 272.</title>
        <authorList>
            <person name="Pacheco L.G.C."/>
            <person name="Barberis C.M."/>
            <person name="Almuzara M.N."/>
            <person name="Traglia G.M."/>
            <person name="Santos C.S."/>
            <person name="Rocha D.J.P.G."/>
            <person name="Aguiar E.R.G.R."/>
            <person name="Vay C.A."/>
        </authorList>
    </citation>
    <scope>NUCLEOTIDE SEQUENCE [LARGE SCALE GENOMIC DNA]</scope>
    <source>
        <strain evidence="2 3">272</strain>
    </source>
</reference>
<name>A0A540RB06_9CORY</name>
<evidence type="ECO:0000313" key="3">
    <source>
        <dbReference type="Proteomes" id="UP000318080"/>
    </source>
</evidence>
<dbReference type="PANTHER" id="PTHR10953:SF102">
    <property type="entry name" value="ADENYLYLTRANSFERASE AND SULFURTRANSFERASE MOCS3"/>
    <property type="match status" value="1"/>
</dbReference>
<keyword evidence="3" id="KW-1185">Reference proteome</keyword>
<feature type="domain" description="THIF-type NAD/FAD binding fold" evidence="1">
    <location>
        <begin position="13"/>
        <end position="240"/>
    </location>
</feature>
<evidence type="ECO:0000313" key="2">
    <source>
        <dbReference type="EMBL" id="TQE44594.1"/>
    </source>
</evidence>
<organism evidence="2 3">
    <name type="scientific">Corynebacterium phoceense</name>
    <dbReference type="NCBI Taxonomy" id="1686286"/>
    <lineage>
        <taxon>Bacteria</taxon>
        <taxon>Bacillati</taxon>
        <taxon>Actinomycetota</taxon>
        <taxon>Actinomycetes</taxon>
        <taxon>Mycobacteriales</taxon>
        <taxon>Corynebacteriaceae</taxon>
        <taxon>Corynebacterium</taxon>
    </lineage>
</organism>
<dbReference type="GO" id="GO:0008146">
    <property type="term" value="F:sulfotransferase activity"/>
    <property type="evidence" value="ECO:0007669"/>
    <property type="project" value="TreeGrafter"/>
</dbReference>
<dbReference type="EMBL" id="VHIR01000001">
    <property type="protein sequence ID" value="TQE44594.1"/>
    <property type="molecule type" value="Genomic_DNA"/>
</dbReference>
<dbReference type="GO" id="GO:0016779">
    <property type="term" value="F:nucleotidyltransferase activity"/>
    <property type="evidence" value="ECO:0007669"/>
    <property type="project" value="TreeGrafter"/>
</dbReference>
<dbReference type="Proteomes" id="UP000318080">
    <property type="component" value="Unassembled WGS sequence"/>
</dbReference>
<evidence type="ECO:0000259" key="1">
    <source>
        <dbReference type="Pfam" id="PF00899"/>
    </source>
</evidence>
<dbReference type="GeneID" id="79853338"/>
<dbReference type="AlphaFoldDB" id="A0A540RB06"/>
<dbReference type="RefSeq" id="WP_068801878.1">
    <property type="nucleotide sequence ID" value="NZ_LT596208.1"/>
</dbReference>
<dbReference type="InterPro" id="IPR045886">
    <property type="entry name" value="ThiF/MoeB/HesA"/>
</dbReference>
<accession>A0A540RB06</accession>
<sequence length="356" mass="37723">MTPLSPEEERRTARQTLLIGRDAQQRLHNAHVLVVGAGGLGCPALQQLVAGGIGKLTLIDDDVVDLTNIHRQILFGAADVGRPKAEVAAARVRDLQPGVQINARRERLTSDNALDLVAVADLVLDGSDTYATKYLVADACEMTSTPLVWGTVLRFHGDVALFHSGADTPDGRGVGLRDLLPSPPSDTATCETAGVLGATTSVVGGLMATTALGFLSELDAPVGRVTSYDAFPPLFRTLTVGADPARPLVTHLPEAQKTSAIARWPSAVLDIREYEERLLVELTPPPGTRLVELPLSRIHDDAHVANALRELDADDVGVLCSLGKKSAAFALRYEELAHTCGARLHNIDGGARVLGS</sequence>